<proteinExistence type="predicted"/>
<accession>A0ACA9MFV8</accession>
<dbReference type="Proteomes" id="UP000789860">
    <property type="component" value="Unassembled WGS sequence"/>
</dbReference>
<feature type="non-terminal residue" evidence="1">
    <location>
        <position position="1"/>
    </location>
</feature>
<comment type="caution">
    <text evidence="1">The sequence shown here is derived from an EMBL/GenBank/DDBJ whole genome shotgun (WGS) entry which is preliminary data.</text>
</comment>
<gene>
    <name evidence="1" type="ORF">SCALOS_LOCUS6531</name>
</gene>
<reference evidence="1" key="1">
    <citation type="submission" date="2021-06" db="EMBL/GenBank/DDBJ databases">
        <authorList>
            <person name="Kallberg Y."/>
            <person name="Tangrot J."/>
            <person name="Rosling A."/>
        </authorList>
    </citation>
    <scope>NUCLEOTIDE SEQUENCE</scope>
    <source>
        <strain evidence="1">AU212A</strain>
    </source>
</reference>
<dbReference type="EMBL" id="CAJVPM010012642">
    <property type="protein sequence ID" value="CAG8589636.1"/>
    <property type="molecule type" value="Genomic_DNA"/>
</dbReference>
<protein>
    <submittedName>
        <fullName evidence="1">179_t:CDS:1</fullName>
    </submittedName>
</protein>
<sequence>NTCDMFQTIVEALQFMNIERQCLIRFGTIDQGILNILDYFPFDPFRLKTSQPYIGPIYRDWAGMPDKNQVAMEE</sequence>
<keyword evidence="2" id="KW-1185">Reference proteome</keyword>
<evidence type="ECO:0000313" key="1">
    <source>
        <dbReference type="EMBL" id="CAG8589636.1"/>
    </source>
</evidence>
<name>A0ACA9MFV8_9GLOM</name>
<organism evidence="1 2">
    <name type="scientific">Scutellospora calospora</name>
    <dbReference type="NCBI Taxonomy" id="85575"/>
    <lineage>
        <taxon>Eukaryota</taxon>
        <taxon>Fungi</taxon>
        <taxon>Fungi incertae sedis</taxon>
        <taxon>Mucoromycota</taxon>
        <taxon>Glomeromycotina</taxon>
        <taxon>Glomeromycetes</taxon>
        <taxon>Diversisporales</taxon>
        <taxon>Gigasporaceae</taxon>
        <taxon>Scutellospora</taxon>
    </lineage>
</organism>
<evidence type="ECO:0000313" key="2">
    <source>
        <dbReference type="Proteomes" id="UP000789860"/>
    </source>
</evidence>